<reference evidence="1 2" key="2">
    <citation type="journal article" date="2022" name="Mol. Ecol. Resour.">
        <title>The genomes of chicory, endive, great burdock and yacon provide insights into Asteraceae paleo-polyploidization history and plant inulin production.</title>
        <authorList>
            <person name="Fan W."/>
            <person name="Wang S."/>
            <person name="Wang H."/>
            <person name="Wang A."/>
            <person name="Jiang F."/>
            <person name="Liu H."/>
            <person name="Zhao H."/>
            <person name="Xu D."/>
            <person name="Zhang Y."/>
        </authorList>
    </citation>
    <scope>NUCLEOTIDE SEQUENCE [LARGE SCALE GENOMIC DNA]</scope>
    <source>
        <strain evidence="2">cv. Punajuju</strain>
        <tissue evidence="1">Leaves</tissue>
    </source>
</reference>
<evidence type="ECO:0000313" key="2">
    <source>
        <dbReference type="Proteomes" id="UP001055811"/>
    </source>
</evidence>
<evidence type="ECO:0000313" key="1">
    <source>
        <dbReference type="EMBL" id="KAI3708095.1"/>
    </source>
</evidence>
<keyword evidence="2" id="KW-1185">Reference proteome</keyword>
<gene>
    <name evidence="1" type="ORF">L2E82_37149</name>
</gene>
<reference evidence="2" key="1">
    <citation type="journal article" date="2022" name="Mol. Ecol. Resour.">
        <title>The genomes of chicory, endive, great burdock and yacon provide insights into Asteraceae palaeo-polyploidization history and plant inulin production.</title>
        <authorList>
            <person name="Fan W."/>
            <person name="Wang S."/>
            <person name="Wang H."/>
            <person name="Wang A."/>
            <person name="Jiang F."/>
            <person name="Liu H."/>
            <person name="Zhao H."/>
            <person name="Xu D."/>
            <person name="Zhang Y."/>
        </authorList>
    </citation>
    <scope>NUCLEOTIDE SEQUENCE [LARGE SCALE GENOMIC DNA]</scope>
    <source>
        <strain evidence="2">cv. Punajuju</strain>
    </source>
</reference>
<accession>A0ACB9ADR6</accession>
<dbReference type="Proteomes" id="UP001055811">
    <property type="component" value="Linkage Group LG07"/>
</dbReference>
<comment type="caution">
    <text evidence="1">The sequence shown here is derived from an EMBL/GenBank/DDBJ whole genome shotgun (WGS) entry which is preliminary data.</text>
</comment>
<name>A0ACB9ADR6_CICIN</name>
<sequence>MWEPSFCNPDCLNSESEDDLDGISNTVDYDEDRERDDKWDDEDGPSGDEINKEQSKVDDGKENLQFYENNREDSENGENNMYMEEINRSLRKVEEGGGTRFDIGVDENTQVEESIGIIKNTNVAEEQNEEHISPKNEVNKDKDQIGEEVGDNNSGHAKQPVNPFVQSGCWPPLGDMADHVDLSSNSQYGPIRVNGPLAGSPQSHRRPLEVAHECMERNEKVVIEDSKSTGGALTEDFNSNSQDCDEHSLDLNSDPIELIEEQFLRHKNNDRKGKKSNKQTLGMMSLKLKDVVRANSIKKQKKPHKSQSANQSPNKSLNLVSMELELTKKIGFAVGFNLDGHEHMLRSEIEGEGVNNSQK</sequence>
<organism evidence="1 2">
    <name type="scientific">Cichorium intybus</name>
    <name type="common">Chicory</name>
    <dbReference type="NCBI Taxonomy" id="13427"/>
    <lineage>
        <taxon>Eukaryota</taxon>
        <taxon>Viridiplantae</taxon>
        <taxon>Streptophyta</taxon>
        <taxon>Embryophyta</taxon>
        <taxon>Tracheophyta</taxon>
        <taxon>Spermatophyta</taxon>
        <taxon>Magnoliopsida</taxon>
        <taxon>eudicotyledons</taxon>
        <taxon>Gunneridae</taxon>
        <taxon>Pentapetalae</taxon>
        <taxon>asterids</taxon>
        <taxon>campanulids</taxon>
        <taxon>Asterales</taxon>
        <taxon>Asteraceae</taxon>
        <taxon>Cichorioideae</taxon>
        <taxon>Cichorieae</taxon>
        <taxon>Cichoriinae</taxon>
        <taxon>Cichorium</taxon>
    </lineage>
</organism>
<proteinExistence type="predicted"/>
<protein>
    <submittedName>
        <fullName evidence="1">Uncharacterized protein</fullName>
    </submittedName>
</protein>
<dbReference type="EMBL" id="CM042015">
    <property type="protein sequence ID" value="KAI3708095.1"/>
    <property type="molecule type" value="Genomic_DNA"/>
</dbReference>